<evidence type="ECO:0000313" key="3">
    <source>
        <dbReference type="Proteomes" id="UP000815677"/>
    </source>
</evidence>
<organism evidence="2 3">
    <name type="scientific">Mycena chlorophos</name>
    <name type="common">Agaric fungus</name>
    <name type="synonym">Agaricus chlorophos</name>
    <dbReference type="NCBI Taxonomy" id="658473"/>
    <lineage>
        <taxon>Eukaryota</taxon>
        <taxon>Fungi</taxon>
        <taxon>Dikarya</taxon>
        <taxon>Basidiomycota</taxon>
        <taxon>Agaricomycotina</taxon>
        <taxon>Agaricomycetes</taxon>
        <taxon>Agaricomycetidae</taxon>
        <taxon>Agaricales</taxon>
        <taxon>Marasmiineae</taxon>
        <taxon>Mycenaceae</taxon>
        <taxon>Mycena</taxon>
    </lineage>
</organism>
<reference evidence="2" key="1">
    <citation type="submission" date="2014-09" db="EMBL/GenBank/DDBJ databases">
        <title>Genome sequence of the luminous mushroom Mycena chlorophos for searching fungal bioluminescence genes.</title>
        <authorList>
            <person name="Tanaka Y."/>
            <person name="Kasuga D."/>
            <person name="Oba Y."/>
            <person name="Hase S."/>
            <person name="Sato K."/>
            <person name="Oba Y."/>
            <person name="Sakakibara Y."/>
        </authorList>
    </citation>
    <scope>NUCLEOTIDE SEQUENCE</scope>
</reference>
<sequence length="108" mass="11974">MPGAPSPAISSCEATYAARYDPSSSSGAGESLRNESPTASTLTRRVRRTRRDEDDVPVSRALDGWKRNAEERTRGVVEEDALSFILDTQAKNYHLYEPTAVYTMVLLH</sequence>
<feature type="compositionally biased region" description="Basic and acidic residues" evidence="1">
    <location>
        <begin position="63"/>
        <end position="73"/>
    </location>
</feature>
<gene>
    <name evidence="2" type="ORF">MCHLO_12407</name>
</gene>
<dbReference type="EMBL" id="DF849056">
    <property type="protein sequence ID" value="GAT55665.1"/>
    <property type="molecule type" value="Genomic_DNA"/>
</dbReference>
<evidence type="ECO:0000256" key="1">
    <source>
        <dbReference type="SAM" id="MobiDB-lite"/>
    </source>
</evidence>
<keyword evidence="3" id="KW-1185">Reference proteome</keyword>
<accession>A0ABQ0LX74</accession>
<evidence type="ECO:0000313" key="2">
    <source>
        <dbReference type="EMBL" id="GAT55665.1"/>
    </source>
</evidence>
<feature type="compositionally biased region" description="Polar residues" evidence="1">
    <location>
        <begin position="22"/>
        <end position="40"/>
    </location>
</feature>
<dbReference type="Proteomes" id="UP000815677">
    <property type="component" value="Unassembled WGS sequence"/>
</dbReference>
<protein>
    <submittedName>
        <fullName evidence="2">Uncharacterized protein</fullName>
    </submittedName>
</protein>
<name>A0ABQ0LX74_MYCCL</name>
<feature type="region of interest" description="Disordered" evidence="1">
    <location>
        <begin position="19"/>
        <end position="73"/>
    </location>
</feature>
<proteinExistence type="predicted"/>